<dbReference type="EMBL" id="CP007142">
    <property type="protein sequence ID" value="AJQ92599.1"/>
    <property type="molecule type" value="Genomic_DNA"/>
</dbReference>
<accession>A0A0C5VQQ5</accession>
<evidence type="ECO:0000313" key="2">
    <source>
        <dbReference type="EMBL" id="AJQ92599.1"/>
    </source>
</evidence>
<reference evidence="2 3" key="1">
    <citation type="submission" date="2014-01" db="EMBL/GenBank/DDBJ databases">
        <title>Full genme sequencing of cellulolytic bacterium Gynuella sunshinyii YC6258T gen. nov., sp. nov.</title>
        <authorList>
            <person name="Khan H."/>
            <person name="Chung E.J."/>
            <person name="Chung Y.R."/>
        </authorList>
    </citation>
    <scope>NUCLEOTIDE SEQUENCE [LARGE SCALE GENOMIC DNA]</scope>
    <source>
        <strain evidence="2 3">YC6258</strain>
    </source>
</reference>
<dbReference type="OrthoDB" id="8304386at2"/>
<dbReference type="HOGENOM" id="CLU_111226_3_0_6"/>
<protein>
    <submittedName>
        <fullName evidence="2">Acetyltransferase</fullName>
    </submittedName>
</protein>
<dbReference type="RefSeq" id="WP_052830005.1">
    <property type="nucleotide sequence ID" value="NZ_CP007142.1"/>
</dbReference>
<dbReference type="SUPFAM" id="SSF55729">
    <property type="entry name" value="Acyl-CoA N-acyltransferases (Nat)"/>
    <property type="match status" value="1"/>
</dbReference>
<sequence>MIKIVPMESAHQPAVAAIETTTEQADFVGYIADLLPTLTPSERPFVILLEQKVIGFFLLDDGYPNRYEFAHPSEVGIRAVVIDHRYQGRGLGSQAMQKLVELNQDQALVLTVNCRNTGAYKTYIRAGFRDDGGLYLGGQAGPQHILRYGPERE</sequence>
<keyword evidence="2" id="KW-0808">Transferase</keyword>
<dbReference type="InterPro" id="IPR016181">
    <property type="entry name" value="Acyl_CoA_acyltransferase"/>
</dbReference>
<dbReference type="GO" id="GO:0016747">
    <property type="term" value="F:acyltransferase activity, transferring groups other than amino-acyl groups"/>
    <property type="evidence" value="ECO:0007669"/>
    <property type="project" value="InterPro"/>
</dbReference>
<dbReference type="CDD" id="cd04301">
    <property type="entry name" value="NAT_SF"/>
    <property type="match status" value="1"/>
</dbReference>
<name>A0A0C5VQQ5_9GAMM</name>
<evidence type="ECO:0000259" key="1">
    <source>
        <dbReference type="PROSITE" id="PS51186"/>
    </source>
</evidence>
<dbReference type="PROSITE" id="PS51186">
    <property type="entry name" value="GNAT"/>
    <property type="match status" value="1"/>
</dbReference>
<dbReference type="Proteomes" id="UP000032266">
    <property type="component" value="Chromosome"/>
</dbReference>
<dbReference type="InterPro" id="IPR000182">
    <property type="entry name" value="GNAT_dom"/>
</dbReference>
<dbReference type="STRING" id="1445510.YC6258_00549"/>
<proteinExistence type="predicted"/>
<organism evidence="2 3">
    <name type="scientific">Gynuella sunshinyii YC6258</name>
    <dbReference type="NCBI Taxonomy" id="1445510"/>
    <lineage>
        <taxon>Bacteria</taxon>
        <taxon>Pseudomonadati</taxon>
        <taxon>Pseudomonadota</taxon>
        <taxon>Gammaproteobacteria</taxon>
        <taxon>Oceanospirillales</taxon>
        <taxon>Saccharospirillaceae</taxon>
        <taxon>Gynuella</taxon>
    </lineage>
</organism>
<dbReference type="KEGG" id="gsn:YC6258_00549"/>
<dbReference type="AlphaFoldDB" id="A0A0C5VQQ5"/>
<dbReference type="Gene3D" id="3.40.630.30">
    <property type="match status" value="1"/>
</dbReference>
<evidence type="ECO:0000313" key="3">
    <source>
        <dbReference type="Proteomes" id="UP000032266"/>
    </source>
</evidence>
<gene>
    <name evidence="2" type="ORF">YC6258_00549</name>
</gene>
<feature type="domain" description="N-acetyltransferase" evidence="1">
    <location>
        <begin position="2"/>
        <end position="153"/>
    </location>
</feature>
<dbReference type="Pfam" id="PF00583">
    <property type="entry name" value="Acetyltransf_1"/>
    <property type="match status" value="1"/>
</dbReference>
<keyword evidence="3" id="KW-1185">Reference proteome</keyword>